<reference evidence="3" key="1">
    <citation type="journal article" date="2021" name="PeerJ">
        <title>Extensive microbial diversity within the chicken gut microbiome revealed by metagenomics and culture.</title>
        <authorList>
            <person name="Gilroy R."/>
            <person name="Ravi A."/>
            <person name="Getino M."/>
            <person name="Pursley I."/>
            <person name="Horton D.L."/>
            <person name="Alikhan N.F."/>
            <person name="Baker D."/>
            <person name="Gharbi K."/>
            <person name="Hall N."/>
            <person name="Watson M."/>
            <person name="Adriaenssens E.M."/>
            <person name="Foster-Nyarko E."/>
            <person name="Jarju S."/>
            <person name="Secka A."/>
            <person name="Antonio M."/>
            <person name="Oren A."/>
            <person name="Chaudhuri R.R."/>
            <person name="La Ragione R."/>
            <person name="Hildebrand F."/>
            <person name="Pallen M.J."/>
        </authorList>
    </citation>
    <scope>NUCLEOTIDE SEQUENCE</scope>
    <source>
        <strain evidence="3">CHK130-7132</strain>
    </source>
</reference>
<gene>
    <name evidence="3" type="ORF">H9932_00515</name>
</gene>
<comment type="caution">
    <text evidence="3">The sequence shown here is derived from an EMBL/GenBank/DDBJ whole genome shotgun (WGS) entry which is preliminary data.</text>
</comment>
<dbReference type="Proteomes" id="UP000823854">
    <property type="component" value="Unassembled WGS sequence"/>
</dbReference>
<feature type="compositionally biased region" description="Gly residues" evidence="1">
    <location>
        <begin position="26"/>
        <end position="43"/>
    </location>
</feature>
<feature type="region of interest" description="Disordered" evidence="1">
    <location>
        <begin position="1"/>
        <end position="117"/>
    </location>
</feature>
<protein>
    <submittedName>
        <fullName evidence="3">Uncharacterized protein</fullName>
    </submittedName>
</protein>
<organism evidence="3 4">
    <name type="scientific">Candidatus Brachybacterium intestinipullorum</name>
    <dbReference type="NCBI Taxonomy" id="2838512"/>
    <lineage>
        <taxon>Bacteria</taxon>
        <taxon>Bacillati</taxon>
        <taxon>Actinomycetota</taxon>
        <taxon>Actinomycetes</taxon>
        <taxon>Micrococcales</taxon>
        <taxon>Dermabacteraceae</taxon>
        <taxon>Brachybacterium</taxon>
    </lineage>
</organism>
<feature type="transmembrane region" description="Helical" evidence="2">
    <location>
        <begin position="122"/>
        <end position="140"/>
    </location>
</feature>
<keyword evidence="2" id="KW-0812">Transmembrane</keyword>
<feature type="compositionally biased region" description="Polar residues" evidence="1">
    <location>
        <begin position="74"/>
        <end position="83"/>
    </location>
</feature>
<evidence type="ECO:0000256" key="1">
    <source>
        <dbReference type="SAM" id="MobiDB-lite"/>
    </source>
</evidence>
<evidence type="ECO:0000256" key="2">
    <source>
        <dbReference type="SAM" id="Phobius"/>
    </source>
</evidence>
<name>A0A9D2PVL5_9MICO</name>
<evidence type="ECO:0000313" key="3">
    <source>
        <dbReference type="EMBL" id="HJC68148.1"/>
    </source>
</evidence>
<feature type="transmembrane region" description="Helical" evidence="2">
    <location>
        <begin position="146"/>
        <end position="162"/>
    </location>
</feature>
<proteinExistence type="predicted"/>
<reference evidence="3" key="2">
    <citation type="submission" date="2021-04" db="EMBL/GenBank/DDBJ databases">
        <authorList>
            <person name="Gilroy R."/>
        </authorList>
    </citation>
    <scope>NUCLEOTIDE SEQUENCE</scope>
    <source>
        <strain evidence="3">CHK130-7132</strain>
    </source>
</reference>
<keyword evidence="2" id="KW-0472">Membrane</keyword>
<dbReference type="AlphaFoldDB" id="A0A9D2PVL5"/>
<dbReference type="EMBL" id="DWWC01000011">
    <property type="protein sequence ID" value="HJC68148.1"/>
    <property type="molecule type" value="Genomic_DNA"/>
</dbReference>
<accession>A0A9D2PVL5</accession>
<keyword evidence="2" id="KW-1133">Transmembrane helix</keyword>
<sequence>MMNRWGSGESGPGGDPSWLGGKDRGGQGAVPGSGSDGQDGAGAGRNDPLPNGESGWSSDFGPGSSGRRADQDFGPSSSPSDAPQHTGPRFGSFGEDGAADGSDRGRGPDGQDSSSAPTLRQVLGGVLPMIVFVIVAVAFFRADFNLWWVAFVIILPTIRRFSRMFGGSRRR</sequence>
<evidence type="ECO:0000313" key="4">
    <source>
        <dbReference type="Proteomes" id="UP000823854"/>
    </source>
</evidence>